<reference evidence="2 3" key="1">
    <citation type="submission" date="2016-03" db="EMBL/GenBank/DDBJ databases">
        <title>EvidentialGene: Evidence-directed Construction of Genes on Genomes.</title>
        <authorList>
            <person name="Gilbert D.G."/>
            <person name="Choi J.-H."/>
            <person name="Mockaitis K."/>
            <person name="Colbourne J."/>
            <person name="Pfrender M."/>
        </authorList>
    </citation>
    <scope>NUCLEOTIDE SEQUENCE [LARGE SCALE GENOMIC DNA]</scope>
    <source>
        <strain evidence="2 3">Xinb3</strain>
        <tissue evidence="2">Complete organism</tissue>
    </source>
</reference>
<feature type="compositionally biased region" description="Polar residues" evidence="1">
    <location>
        <begin position="1"/>
        <end position="26"/>
    </location>
</feature>
<sequence length="34" mass="3888">HISNQVEHNLFNQSSQDTVSKKNMTSDSDDDIPR</sequence>
<keyword evidence="3" id="KW-1185">Reference proteome</keyword>
<feature type="non-terminal residue" evidence="2">
    <location>
        <position position="1"/>
    </location>
</feature>
<name>A0A164EKX2_9CRUS</name>
<accession>A0A164EKX2</accession>
<feature type="region of interest" description="Disordered" evidence="1">
    <location>
        <begin position="1"/>
        <end position="34"/>
    </location>
</feature>
<dbReference type="AlphaFoldDB" id="A0A164EKX2"/>
<protein>
    <submittedName>
        <fullName evidence="2">Uncharacterized protein</fullName>
    </submittedName>
</protein>
<dbReference type="Proteomes" id="UP000076858">
    <property type="component" value="Unassembled WGS sequence"/>
</dbReference>
<gene>
    <name evidence="2" type="ORF">APZ42_008539</name>
</gene>
<evidence type="ECO:0000313" key="2">
    <source>
        <dbReference type="EMBL" id="KZR96879.1"/>
    </source>
</evidence>
<comment type="caution">
    <text evidence="2">The sequence shown here is derived from an EMBL/GenBank/DDBJ whole genome shotgun (WGS) entry which is preliminary data.</text>
</comment>
<organism evidence="2 3">
    <name type="scientific">Daphnia magna</name>
    <dbReference type="NCBI Taxonomy" id="35525"/>
    <lineage>
        <taxon>Eukaryota</taxon>
        <taxon>Metazoa</taxon>
        <taxon>Ecdysozoa</taxon>
        <taxon>Arthropoda</taxon>
        <taxon>Crustacea</taxon>
        <taxon>Branchiopoda</taxon>
        <taxon>Diplostraca</taxon>
        <taxon>Cladocera</taxon>
        <taxon>Anomopoda</taxon>
        <taxon>Daphniidae</taxon>
        <taxon>Daphnia</taxon>
    </lineage>
</organism>
<evidence type="ECO:0000256" key="1">
    <source>
        <dbReference type="SAM" id="MobiDB-lite"/>
    </source>
</evidence>
<dbReference type="EMBL" id="LRGB01023384">
    <property type="protein sequence ID" value="KZR96879.1"/>
    <property type="molecule type" value="Genomic_DNA"/>
</dbReference>
<evidence type="ECO:0000313" key="3">
    <source>
        <dbReference type="Proteomes" id="UP000076858"/>
    </source>
</evidence>
<proteinExistence type="predicted"/>